<organism evidence="1">
    <name type="scientific">Arundo donax</name>
    <name type="common">Giant reed</name>
    <name type="synonym">Donax arundinaceus</name>
    <dbReference type="NCBI Taxonomy" id="35708"/>
    <lineage>
        <taxon>Eukaryota</taxon>
        <taxon>Viridiplantae</taxon>
        <taxon>Streptophyta</taxon>
        <taxon>Embryophyta</taxon>
        <taxon>Tracheophyta</taxon>
        <taxon>Spermatophyta</taxon>
        <taxon>Magnoliopsida</taxon>
        <taxon>Liliopsida</taxon>
        <taxon>Poales</taxon>
        <taxon>Poaceae</taxon>
        <taxon>PACMAD clade</taxon>
        <taxon>Arundinoideae</taxon>
        <taxon>Arundineae</taxon>
        <taxon>Arundo</taxon>
    </lineage>
</organism>
<reference evidence="1" key="2">
    <citation type="journal article" date="2015" name="Data Brief">
        <title>Shoot transcriptome of the giant reed, Arundo donax.</title>
        <authorList>
            <person name="Barrero R.A."/>
            <person name="Guerrero F.D."/>
            <person name="Moolhuijzen P."/>
            <person name="Goolsby J.A."/>
            <person name="Tidwell J."/>
            <person name="Bellgard S.E."/>
            <person name="Bellgard M.I."/>
        </authorList>
    </citation>
    <scope>NUCLEOTIDE SEQUENCE</scope>
    <source>
        <tissue evidence="1">Shoot tissue taken approximately 20 cm above the soil surface</tissue>
    </source>
</reference>
<protein>
    <submittedName>
        <fullName evidence="1">Uncharacterized protein</fullName>
    </submittedName>
</protein>
<reference evidence="1" key="1">
    <citation type="submission" date="2014-09" db="EMBL/GenBank/DDBJ databases">
        <authorList>
            <person name="Magalhaes I.L.F."/>
            <person name="Oliveira U."/>
            <person name="Santos F.R."/>
            <person name="Vidigal T.H.D.A."/>
            <person name="Brescovit A.D."/>
            <person name="Santos A.J."/>
        </authorList>
    </citation>
    <scope>NUCLEOTIDE SEQUENCE</scope>
    <source>
        <tissue evidence="1">Shoot tissue taken approximately 20 cm above the soil surface</tissue>
    </source>
</reference>
<name>A0A0A9CC43_ARUDO</name>
<evidence type="ECO:0000313" key="1">
    <source>
        <dbReference type="EMBL" id="JAD73899.1"/>
    </source>
</evidence>
<dbReference type="AlphaFoldDB" id="A0A0A9CC43"/>
<dbReference type="EMBL" id="GBRH01223996">
    <property type="protein sequence ID" value="JAD73899.1"/>
    <property type="molecule type" value="Transcribed_RNA"/>
</dbReference>
<accession>A0A0A9CC43</accession>
<proteinExistence type="predicted"/>
<sequence length="28" mass="3271">MFLKLRETRFGSNNSMLFIIQLGNLVPM</sequence>